<sequence>MKLRETFLQAVVLVQAEDDAREAWLAMNRKNAPWVAVFEGVRPEGGRLVGLLDGRDLEGALAPEVFVTAGDLAAGERPSRRAIRLSPDGELEEALAQLGLAGADAGFVEGRGRPPGVLVR</sequence>
<dbReference type="EMBL" id="JACPUR010000019">
    <property type="protein sequence ID" value="MBI3127787.1"/>
    <property type="molecule type" value="Genomic_DNA"/>
</dbReference>
<evidence type="ECO:0008006" key="3">
    <source>
        <dbReference type="Google" id="ProtNLM"/>
    </source>
</evidence>
<name>A0A932I102_UNCTE</name>
<accession>A0A932I102</accession>
<evidence type="ECO:0000313" key="1">
    <source>
        <dbReference type="EMBL" id="MBI3127787.1"/>
    </source>
</evidence>
<evidence type="ECO:0000313" key="2">
    <source>
        <dbReference type="Proteomes" id="UP000782312"/>
    </source>
</evidence>
<comment type="caution">
    <text evidence="1">The sequence shown here is derived from an EMBL/GenBank/DDBJ whole genome shotgun (WGS) entry which is preliminary data.</text>
</comment>
<dbReference type="SUPFAM" id="SSF54631">
    <property type="entry name" value="CBS-domain pair"/>
    <property type="match status" value="1"/>
</dbReference>
<dbReference type="InterPro" id="IPR046342">
    <property type="entry name" value="CBS_dom_sf"/>
</dbReference>
<gene>
    <name evidence="1" type="ORF">HYZ11_09305</name>
</gene>
<reference evidence="1" key="1">
    <citation type="submission" date="2020-07" db="EMBL/GenBank/DDBJ databases">
        <title>Huge and variable diversity of episymbiotic CPR bacteria and DPANN archaea in groundwater ecosystems.</title>
        <authorList>
            <person name="He C.Y."/>
            <person name="Keren R."/>
            <person name="Whittaker M."/>
            <person name="Farag I.F."/>
            <person name="Doudna J."/>
            <person name="Cate J.H.D."/>
            <person name="Banfield J.F."/>
        </authorList>
    </citation>
    <scope>NUCLEOTIDE SEQUENCE</scope>
    <source>
        <strain evidence="1">NC_groundwater_763_Ag_S-0.2um_68_21</strain>
    </source>
</reference>
<proteinExistence type="predicted"/>
<dbReference type="Proteomes" id="UP000782312">
    <property type="component" value="Unassembled WGS sequence"/>
</dbReference>
<protein>
    <recommendedName>
        <fullName evidence="3">CBS domain-containing protein</fullName>
    </recommendedName>
</protein>
<organism evidence="1 2">
    <name type="scientific">Tectimicrobiota bacterium</name>
    <dbReference type="NCBI Taxonomy" id="2528274"/>
    <lineage>
        <taxon>Bacteria</taxon>
        <taxon>Pseudomonadati</taxon>
        <taxon>Nitrospinota/Tectimicrobiota group</taxon>
        <taxon>Candidatus Tectimicrobiota</taxon>
    </lineage>
</organism>
<dbReference type="AlphaFoldDB" id="A0A932I102"/>